<protein>
    <submittedName>
        <fullName evidence="1">Uncharacterized protein</fullName>
    </submittedName>
</protein>
<dbReference type="Proteomes" id="UP001162483">
    <property type="component" value="Unassembled WGS sequence"/>
</dbReference>
<gene>
    <name evidence="1" type="ORF">SPARVUS_LOCUS614076</name>
</gene>
<proteinExistence type="predicted"/>
<comment type="caution">
    <text evidence="1">The sequence shown here is derived from an EMBL/GenBank/DDBJ whole genome shotgun (WGS) entry which is preliminary data.</text>
</comment>
<evidence type="ECO:0000313" key="2">
    <source>
        <dbReference type="Proteomes" id="UP001162483"/>
    </source>
</evidence>
<evidence type="ECO:0000313" key="1">
    <source>
        <dbReference type="EMBL" id="CAI9534252.1"/>
    </source>
</evidence>
<accession>A0ABN9AI16</accession>
<organism evidence="1 2">
    <name type="scientific">Staurois parvus</name>
    <dbReference type="NCBI Taxonomy" id="386267"/>
    <lineage>
        <taxon>Eukaryota</taxon>
        <taxon>Metazoa</taxon>
        <taxon>Chordata</taxon>
        <taxon>Craniata</taxon>
        <taxon>Vertebrata</taxon>
        <taxon>Euteleostomi</taxon>
        <taxon>Amphibia</taxon>
        <taxon>Batrachia</taxon>
        <taxon>Anura</taxon>
        <taxon>Neobatrachia</taxon>
        <taxon>Ranoidea</taxon>
        <taxon>Ranidae</taxon>
        <taxon>Staurois</taxon>
    </lineage>
</organism>
<sequence length="155" mass="17855">MTIFSLINPKLICIACCPLTGLIHLDPISGTLLLGRNCLNARRPEKNNEALINTDIVLGSIDICKFLVKVIYEGPNFVEPVIFKVTRGRQSVLSLKCIKRLYCCIYAWRWQQRTRAYDESGLWTNTTAIHFLLVMPMLRVRPPKNFKFGNRNRFP</sequence>
<reference evidence="1" key="1">
    <citation type="submission" date="2023-05" db="EMBL/GenBank/DDBJ databases">
        <authorList>
            <person name="Stuckert A."/>
        </authorList>
    </citation>
    <scope>NUCLEOTIDE SEQUENCE</scope>
</reference>
<dbReference type="EMBL" id="CATNWA010000188">
    <property type="protein sequence ID" value="CAI9534252.1"/>
    <property type="molecule type" value="Genomic_DNA"/>
</dbReference>
<keyword evidence="2" id="KW-1185">Reference proteome</keyword>
<name>A0ABN9AI16_9NEOB</name>